<keyword evidence="2" id="KW-0238">DNA-binding</keyword>
<comment type="caution">
    <text evidence="5">The sequence shown here is derived from an EMBL/GenBank/DDBJ whole genome shotgun (WGS) entry which is preliminary data.</text>
</comment>
<dbReference type="Proteomes" id="UP000635565">
    <property type="component" value="Unassembled WGS sequence"/>
</dbReference>
<keyword evidence="3" id="KW-0804">Transcription</keyword>
<dbReference type="InterPro" id="IPR008920">
    <property type="entry name" value="TF_FadR/GntR_C"/>
</dbReference>
<gene>
    <name evidence="5" type="ORF">KSZ_31400</name>
</gene>
<dbReference type="Pfam" id="PF07729">
    <property type="entry name" value="FCD"/>
    <property type="match status" value="1"/>
</dbReference>
<proteinExistence type="predicted"/>
<protein>
    <recommendedName>
        <fullName evidence="4">GntR C-terminal domain-containing protein</fullName>
    </recommendedName>
</protein>
<evidence type="ECO:0000313" key="6">
    <source>
        <dbReference type="Proteomes" id="UP000635565"/>
    </source>
</evidence>
<dbReference type="PANTHER" id="PTHR43537">
    <property type="entry name" value="TRANSCRIPTIONAL REGULATOR, GNTR FAMILY"/>
    <property type="match status" value="1"/>
</dbReference>
<evidence type="ECO:0000313" key="5">
    <source>
        <dbReference type="EMBL" id="GHO85134.1"/>
    </source>
</evidence>
<sequence>MDSALHDAARYIAADNEFHRILAKATHNPLLLLLIDSIVDLLSEQRKRIFTVEDGPSHGQVYHKQLIEAIADHDTERALQCMQAHLRQVREDAEKAQRLQQEDSTLLS</sequence>
<accession>A0ABQ3VHF7</accession>
<dbReference type="InterPro" id="IPR011711">
    <property type="entry name" value="GntR_C"/>
</dbReference>
<dbReference type="SUPFAM" id="SSF48008">
    <property type="entry name" value="GntR ligand-binding domain-like"/>
    <property type="match status" value="1"/>
</dbReference>
<evidence type="ECO:0000256" key="1">
    <source>
        <dbReference type="ARBA" id="ARBA00023015"/>
    </source>
</evidence>
<dbReference type="Gene3D" id="1.20.120.530">
    <property type="entry name" value="GntR ligand-binding domain-like"/>
    <property type="match status" value="1"/>
</dbReference>
<keyword evidence="1" id="KW-0805">Transcription regulation</keyword>
<feature type="domain" description="GntR C-terminal" evidence="4">
    <location>
        <begin position="6"/>
        <end position="87"/>
    </location>
</feature>
<keyword evidence="6" id="KW-1185">Reference proteome</keyword>
<dbReference type="RefSeq" id="WP_201362783.1">
    <property type="nucleotide sequence ID" value="NZ_BNJJ01000008.1"/>
</dbReference>
<dbReference type="EMBL" id="BNJJ01000008">
    <property type="protein sequence ID" value="GHO85134.1"/>
    <property type="molecule type" value="Genomic_DNA"/>
</dbReference>
<evidence type="ECO:0000256" key="2">
    <source>
        <dbReference type="ARBA" id="ARBA00023125"/>
    </source>
</evidence>
<evidence type="ECO:0000259" key="4">
    <source>
        <dbReference type="Pfam" id="PF07729"/>
    </source>
</evidence>
<dbReference type="PANTHER" id="PTHR43537:SF5">
    <property type="entry name" value="UXU OPERON TRANSCRIPTIONAL REGULATOR"/>
    <property type="match status" value="1"/>
</dbReference>
<organism evidence="5 6">
    <name type="scientific">Dictyobacter formicarum</name>
    <dbReference type="NCBI Taxonomy" id="2778368"/>
    <lineage>
        <taxon>Bacteria</taxon>
        <taxon>Bacillati</taxon>
        <taxon>Chloroflexota</taxon>
        <taxon>Ktedonobacteria</taxon>
        <taxon>Ktedonobacterales</taxon>
        <taxon>Dictyobacteraceae</taxon>
        <taxon>Dictyobacter</taxon>
    </lineage>
</organism>
<evidence type="ECO:0000256" key="3">
    <source>
        <dbReference type="ARBA" id="ARBA00023163"/>
    </source>
</evidence>
<name>A0ABQ3VHF7_9CHLR</name>
<reference evidence="5 6" key="1">
    <citation type="journal article" date="2021" name="Int. J. Syst. Evol. Microbiol.">
        <title>Reticulibacter mediterranei gen. nov., sp. nov., within the new family Reticulibacteraceae fam. nov., and Ktedonospora formicarum gen. nov., sp. nov., Ktedonobacter robiniae sp. nov., Dictyobacter formicarum sp. nov. and Dictyobacter arantiisoli sp. nov., belonging to the class Ktedonobacteria.</title>
        <authorList>
            <person name="Yabe S."/>
            <person name="Zheng Y."/>
            <person name="Wang C.M."/>
            <person name="Sakai Y."/>
            <person name="Abe K."/>
            <person name="Yokota A."/>
            <person name="Donadio S."/>
            <person name="Cavaletti L."/>
            <person name="Monciardini P."/>
        </authorList>
    </citation>
    <scope>NUCLEOTIDE SEQUENCE [LARGE SCALE GENOMIC DNA]</scope>
    <source>
        <strain evidence="5 6">SOSP1-9</strain>
    </source>
</reference>